<evidence type="ECO:0000256" key="4">
    <source>
        <dbReference type="ARBA" id="ARBA00023163"/>
    </source>
</evidence>
<proteinExistence type="inferred from homology"/>
<sequence>MRARFEILGPVRIWLDGAEVDAGPPTQVSLLGILLVHAGQPVTMTEIINALWGDDPPRTAMNIVHRSVGALRRLTDPSLPARAAGRLLLPSSGGYRLVVDADTLDLVRFRQLRAAGAVVEALALWRGPIASDLPKNVRGRPEFEAVTQEYLAVLGEAVDTGSASEVLPLLRQAARDHPLDERLHAKLITALAATGQQPEARDVYESTRARLADTLGVDPGPELRRALRQHRAIPAQLPADLPSFTGRAGELAKTMALLKAGTPGMTCVAISGMAGVGKTTLAVHFAHMIADRFPDGLLYVHMRGYGSGDVLSTNDALGTLLEAMGVPPQRVPDGIDGRTALYRSMLSGKRVLVLIDDARDSEHAGPLLPGTPDATVIVTSRDRLLGLVARNGAHPVVLGLPSLDESRELLARLIGAARVAAEPAAATEIIVHCGYLPLALSVVAARAAATPDLPLSEIAKQLGADRLAALDGSVYAVFSWSYQAVSPAAARMYRLLSVHPSGFISGAAAASIAALPSNRATALLAELSRAHLINEQLPGRYTFHDLVRVHAAELVAADEAAEAKSRLVRHYLHSARAAATLLYPYWYRSHTRLQPPGAEVTVMQFAANQQAESWLRTELPVLLAIAGQTHGAIAAALEIFLDRQGRWRDQVALQRDALATATDDPGRARAQRALGFALGRSDSYEEADSNLASALALFEELRDLDGIAVTNRNQAFLANRRTRYSDALQHYTVALSCYESTMDRSGQATVHNEVGWTYILSGDYTKALIECERAVSMQEQLGNRNGEASAVDSVGYAYHHLGKDIEAIQWYERALRLYQDINDLSLVAYTYTHIGEAYQALGEVESARAAWRQALEILEELGHPDAEQVRAHLAG</sequence>
<dbReference type="Gene3D" id="1.25.40.10">
    <property type="entry name" value="Tetratricopeptide repeat domain"/>
    <property type="match status" value="2"/>
</dbReference>
<dbReference type="Gene3D" id="1.10.10.10">
    <property type="entry name" value="Winged helix-like DNA-binding domain superfamily/Winged helix DNA-binding domain"/>
    <property type="match status" value="1"/>
</dbReference>
<dbReference type="SUPFAM" id="SSF52540">
    <property type="entry name" value="P-loop containing nucleoside triphosphate hydrolases"/>
    <property type="match status" value="1"/>
</dbReference>
<keyword evidence="9" id="KW-1185">Reference proteome</keyword>
<evidence type="ECO:0000256" key="3">
    <source>
        <dbReference type="ARBA" id="ARBA00023125"/>
    </source>
</evidence>
<evidence type="ECO:0000256" key="2">
    <source>
        <dbReference type="ARBA" id="ARBA00023015"/>
    </source>
</evidence>
<dbReference type="InterPro" id="IPR001867">
    <property type="entry name" value="OmpR/PhoB-type_DNA-bd"/>
</dbReference>
<dbReference type="Gene3D" id="3.40.50.300">
    <property type="entry name" value="P-loop containing nucleotide triphosphate hydrolases"/>
    <property type="match status" value="1"/>
</dbReference>
<keyword evidence="3 6" id="KW-0238">DNA-binding</keyword>
<dbReference type="InterPro" id="IPR051677">
    <property type="entry name" value="AfsR-DnrI-RedD_regulator"/>
</dbReference>
<dbReference type="InterPro" id="IPR036388">
    <property type="entry name" value="WH-like_DNA-bd_sf"/>
</dbReference>
<dbReference type="Pfam" id="PF13424">
    <property type="entry name" value="TPR_12"/>
    <property type="match status" value="1"/>
</dbReference>
<name>A0ABS8Z8Q6_9PSEU</name>
<dbReference type="InterPro" id="IPR002182">
    <property type="entry name" value="NB-ARC"/>
</dbReference>
<dbReference type="SMART" id="SM00382">
    <property type="entry name" value="AAA"/>
    <property type="match status" value="1"/>
</dbReference>
<keyword evidence="5" id="KW-0802">TPR repeat</keyword>
<dbReference type="RefSeq" id="WP_233725789.1">
    <property type="nucleotide sequence ID" value="NZ_JAJVCN010000001.1"/>
</dbReference>
<comment type="caution">
    <text evidence="8">The sequence shown here is derived from an EMBL/GenBank/DDBJ whole genome shotgun (WGS) entry which is preliminary data.</text>
</comment>
<keyword evidence="2" id="KW-0805">Transcription regulation</keyword>
<dbReference type="SMART" id="SM00862">
    <property type="entry name" value="Trans_reg_C"/>
    <property type="match status" value="1"/>
</dbReference>
<dbReference type="SUPFAM" id="SSF46894">
    <property type="entry name" value="C-terminal effector domain of the bipartite response regulators"/>
    <property type="match status" value="1"/>
</dbReference>
<dbReference type="PROSITE" id="PS50005">
    <property type="entry name" value="TPR"/>
    <property type="match status" value="2"/>
</dbReference>
<accession>A0ABS8Z8Q6</accession>
<evidence type="ECO:0000313" key="8">
    <source>
        <dbReference type="EMBL" id="MCE7004259.1"/>
    </source>
</evidence>
<dbReference type="PANTHER" id="PTHR35807:SF1">
    <property type="entry name" value="TRANSCRIPTIONAL REGULATOR REDD"/>
    <property type="match status" value="1"/>
</dbReference>
<dbReference type="Proteomes" id="UP001521150">
    <property type="component" value="Unassembled WGS sequence"/>
</dbReference>
<dbReference type="InterPro" id="IPR003593">
    <property type="entry name" value="AAA+_ATPase"/>
</dbReference>
<evidence type="ECO:0000256" key="5">
    <source>
        <dbReference type="PROSITE-ProRule" id="PRU00339"/>
    </source>
</evidence>
<dbReference type="SMART" id="SM01043">
    <property type="entry name" value="BTAD"/>
    <property type="match status" value="1"/>
</dbReference>
<gene>
    <name evidence="8" type="ORF">LWC34_15650</name>
</gene>
<reference evidence="8 9" key="1">
    <citation type="submission" date="2021-12" db="EMBL/GenBank/DDBJ databases">
        <title>Genome sequence of Kibdelosporangium philippinense ATCC 49844.</title>
        <authorList>
            <person name="Fedorov E.A."/>
            <person name="Omeragic M."/>
            <person name="Shalygina K.F."/>
            <person name="Maclea K.S."/>
        </authorList>
    </citation>
    <scope>NUCLEOTIDE SEQUENCE [LARGE SCALE GENOMIC DNA]</scope>
    <source>
        <strain evidence="8 9">ATCC 49844</strain>
    </source>
</reference>
<feature type="repeat" description="TPR" evidence="5">
    <location>
        <begin position="788"/>
        <end position="821"/>
    </location>
</feature>
<dbReference type="PROSITE" id="PS51755">
    <property type="entry name" value="OMPR_PHOB"/>
    <property type="match status" value="1"/>
</dbReference>
<protein>
    <submittedName>
        <fullName evidence="8">Tetratricopeptide repeat protein</fullName>
    </submittedName>
</protein>
<evidence type="ECO:0000259" key="7">
    <source>
        <dbReference type="PROSITE" id="PS51755"/>
    </source>
</evidence>
<dbReference type="EMBL" id="JAJVCN010000001">
    <property type="protein sequence ID" value="MCE7004259.1"/>
    <property type="molecule type" value="Genomic_DNA"/>
</dbReference>
<evidence type="ECO:0000313" key="9">
    <source>
        <dbReference type="Proteomes" id="UP001521150"/>
    </source>
</evidence>
<dbReference type="PANTHER" id="PTHR35807">
    <property type="entry name" value="TRANSCRIPTIONAL REGULATOR REDD-RELATED"/>
    <property type="match status" value="1"/>
</dbReference>
<dbReference type="InterPro" id="IPR011990">
    <property type="entry name" value="TPR-like_helical_dom_sf"/>
</dbReference>
<feature type="DNA-binding region" description="OmpR/PhoB-type" evidence="6">
    <location>
        <begin position="1"/>
        <end position="99"/>
    </location>
</feature>
<dbReference type="PRINTS" id="PR00364">
    <property type="entry name" value="DISEASERSIST"/>
</dbReference>
<dbReference type="SMART" id="SM00028">
    <property type="entry name" value="TPR"/>
    <property type="match status" value="5"/>
</dbReference>
<feature type="repeat" description="TPR" evidence="5">
    <location>
        <begin position="828"/>
        <end position="861"/>
    </location>
</feature>
<dbReference type="InterPro" id="IPR019734">
    <property type="entry name" value="TPR_rpt"/>
</dbReference>
<keyword evidence="4" id="KW-0804">Transcription</keyword>
<dbReference type="Pfam" id="PF00486">
    <property type="entry name" value="Trans_reg_C"/>
    <property type="match status" value="1"/>
</dbReference>
<comment type="similarity">
    <text evidence="1">Belongs to the AfsR/DnrI/RedD regulatory family.</text>
</comment>
<dbReference type="SUPFAM" id="SSF48452">
    <property type="entry name" value="TPR-like"/>
    <property type="match status" value="2"/>
</dbReference>
<dbReference type="CDD" id="cd15831">
    <property type="entry name" value="BTAD"/>
    <property type="match status" value="1"/>
</dbReference>
<dbReference type="Pfam" id="PF03704">
    <property type="entry name" value="BTAD"/>
    <property type="match status" value="1"/>
</dbReference>
<dbReference type="Pfam" id="PF13374">
    <property type="entry name" value="TPR_10"/>
    <property type="match status" value="1"/>
</dbReference>
<dbReference type="InterPro" id="IPR027417">
    <property type="entry name" value="P-loop_NTPase"/>
</dbReference>
<feature type="domain" description="OmpR/PhoB-type" evidence="7">
    <location>
        <begin position="1"/>
        <end position="99"/>
    </location>
</feature>
<dbReference type="InterPro" id="IPR005158">
    <property type="entry name" value="BTAD"/>
</dbReference>
<evidence type="ECO:0000256" key="1">
    <source>
        <dbReference type="ARBA" id="ARBA00005820"/>
    </source>
</evidence>
<organism evidence="8 9">
    <name type="scientific">Kibdelosporangium philippinense</name>
    <dbReference type="NCBI Taxonomy" id="211113"/>
    <lineage>
        <taxon>Bacteria</taxon>
        <taxon>Bacillati</taxon>
        <taxon>Actinomycetota</taxon>
        <taxon>Actinomycetes</taxon>
        <taxon>Pseudonocardiales</taxon>
        <taxon>Pseudonocardiaceae</taxon>
        <taxon>Kibdelosporangium</taxon>
    </lineage>
</organism>
<dbReference type="InterPro" id="IPR016032">
    <property type="entry name" value="Sig_transdc_resp-reg_C-effctor"/>
</dbReference>
<dbReference type="Pfam" id="PF00931">
    <property type="entry name" value="NB-ARC"/>
    <property type="match status" value="1"/>
</dbReference>
<evidence type="ECO:0000256" key="6">
    <source>
        <dbReference type="PROSITE-ProRule" id="PRU01091"/>
    </source>
</evidence>